<keyword evidence="5" id="KW-1185">Reference proteome</keyword>
<dbReference type="Pfam" id="PF13505">
    <property type="entry name" value="OMP_b-brl"/>
    <property type="match status" value="1"/>
</dbReference>
<organism evidence="4 5">
    <name type="scientific">Pontivivens marinum</name>
    <dbReference type="NCBI Taxonomy" id="1690039"/>
    <lineage>
        <taxon>Bacteria</taxon>
        <taxon>Pseudomonadati</taxon>
        <taxon>Pseudomonadota</taxon>
        <taxon>Alphaproteobacteria</taxon>
        <taxon>Rhodobacterales</taxon>
        <taxon>Paracoccaceae</taxon>
        <taxon>Pontivivens</taxon>
    </lineage>
</organism>
<proteinExistence type="predicted"/>
<accession>A0A2C9CSK3</accession>
<reference evidence="5" key="1">
    <citation type="submission" date="2017-09" db="EMBL/GenBank/DDBJ databases">
        <authorList>
            <person name="Varghese N."/>
            <person name="Submissions S."/>
        </authorList>
    </citation>
    <scope>NUCLEOTIDE SEQUENCE [LARGE SCALE GENOMIC DNA]</scope>
    <source>
        <strain evidence="5">C7</strain>
    </source>
</reference>
<dbReference type="Proteomes" id="UP000220034">
    <property type="component" value="Unassembled WGS sequence"/>
</dbReference>
<evidence type="ECO:0000259" key="3">
    <source>
        <dbReference type="Pfam" id="PF13505"/>
    </source>
</evidence>
<evidence type="ECO:0000256" key="2">
    <source>
        <dbReference type="SAM" id="SignalP"/>
    </source>
</evidence>
<dbReference type="RefSeq" id="WP_097928947.1">
    <property type="nucleotide sequence ID" value="NZ_OCTN01000002.1"/>
</dbReference>
<protein>
    <submittedName>
        <fullName evidence="4">Opacity protein</fullName>
    </submittedName>
</protein>
<dbReference type="InterPro" id="IPR011250">
    <property type="entry name" value="OMP/PagP_B-barrel"/>
</dbReference>
<evidence type="ECO:0000256" key="1">
    <source>
        <dbReference type="ARBA" id="ARBA00022729"/>
    </source>
</evidence>
<dbReference type="Gene3D" id="2.40.160.20">
    <property type="match status" value="1"/>
</dbReference>
<sequence>MKMAFAISAALCIGSASMVQAQDYNLDVFFGLSAENKLGWGGFQYDTDSGRVLGLGVSRNDVFVPGLEIGLEYNTNEQEFVCCGTNSMGADTILITARYNLFQYGGFEGYAGLGLGAANVAYKFARTYENSETVAAGQIMLGGRYDVTPASQIFAEYRYLSVEDAGVAGGLGGGFDAEFNSSNIVLGYRYSF</sequence>
<dbReference type="AlphaFoldDB" id="A0A2C9CSK3"/>
<evidence type="ECO:0000313" key="4">
    <source>
        <dbReference type="EMBL" id="SOH93359.1"/>
    </source>
</evidence>
<feature type="domain" description="Outer membrane protein beta-barrel" evidence="3">
    <location>
        <begin position="9"/>
        <end position="189"/>
    </location>
</feature>
<feature type="signal peptide" evidence="2">
    <location>
        <begin position="1"/>
        <end position="21"/>
    </location>
</feature>
<gene>
    <name evidence="4" type="ORF">SAMN06273572_10235</name>
</gene>
<dbReference type="OrthoDB" id="7857551at2"/>
<dbReference type="SUPFAM" id="SSF56925">
    <property type="entry name" value="OMPA-like"/>
    <property type="match status" value="1"/>
</dbReference>
<evidence type="ECO:0000313" key="5">
    <source>
        <dbReference type="Proteomes" id="UP000220034"/>
    </source>
</evidence>
<feature type="chain" id="PRO_5012180562" evidence="2">
    <location>
        <begin position="22"/>
        <end position="192"/>
    </location>
</feature>
<dbReference type="InterPro" id="IPR027385">
    <property type="entry name" value="Beta-barrel_OMP"/>
</dbReference>
<name>A0A2C9CSK3_9RHOB</name>
<keyword evidence="1 2" id="KW-0732">Signal</keyword>
<dbReference type="EMBL" id="OCTN01000002">
    <property type="protein sequence ID" value="SOH93359.1"/>
    <property type="molecule type" value="Genomic_DNA"/>
</dbReference>